<dbReference type="EMBL" id="BLXT01002711">
    <property type="protein sequence ID" value="GFN96861.1"/>
    <property type="molecule type" value="Genomic_DNA"/>
</dbReference>
<sequence>MRVSQGRISESRLENFATFPEKDSDPEVEVKGHNGGLSHWRNIGNVMMRDRHGLVIAQSSGRVILPVIKSHLICRPFCILRHDTVLSLGNARDYLKDTLYFQSNTNDPYSVVTLPEAEQRKRSFYAITETLTARETKKSPLRYLTAEKKGSDGILISLNATGLT</sequence>
<keyword evidence="2" id="KW-1185">Reference proteome</keyword>
<proteinExistence type="predicted"/>
<dbReference type="Proteomes" id="UP000735302">
    <property type="component" value="Unassembled WGS sequence"/>
</dbReference>
<evidence type="ECO:0000313" key="2">
    <source>
        <dbReference type="Proteomes" id="UP000735302"/>
    </source>
</evidence>
<dbReference type="AlphaFoldDB" id="A0AAV3ZQT9"/>
<name>A0AAV3ZQT9_9GAST</name>
<protein>
    <submittedName>
        <fullName evidence="1">Uncharacterized protein</fullName>
    </submittedName>
</protein>
<organism evidence="1 2">
    <name type="scientific">Plakobranchus ocellatus</name>
    <dbReference type="NCBI Taxonomy" id="259542"/>
    <lineage>
        <taxon>Eukaryota</taxon>
        <taxon>Metazoa</taxon>
        <taxon>Spiralia</taxon>
        <taxon>Lophotrochozoa</taxon>
        <taxon>Mollusca</taxon>
        <taxon>Gastropoda</taxon>
        <taxon>Heterobranchia</taxon>
        <taxon>Euthyneura</taxon>
        <taxon>Panpulmonata</taxon>
        <taxon>Sacoglossa</taxon>
        <taxon>Placobranchoidea</taxon>
        <taxon>Plakobranchidae</taxon>
        <taxon>Plakobranchus</taxon>
    </lineage>
</organism>
<evidence type="ECO:0000313" key="1">
    <source>
        <dbReference type="EMBL" id="GFN96861.1"/>
    </source>
</evidence>
<reference evidence="1 2" key="1">
    <citation type="journal article" date="2021" name="Elife">
        <title>Chloroplast acquisition without the gene transfer in kleptoplastic sea slugs, Plakobranchus ocellatus.</title>
        <authorList>
            <person name="Maeda T."/>
            <person name="Takahashi S."/>
            <person name="Yoshida T."/>
            <person name="Shimamura S."/>
            <person name="Takaki Y."/>
            <person name="Nagai Y."/>
            <person name="Toyoda A."/>
            <person name="Suzuki Y."/>
            <person name="Arimoto A."/>
            <person name="Ishii H."/>
            <person name="Satoh N."/>
            <person name="Nishiyama T."/>
            <person name="Hasebe M."/>
            <person name="Maruyama T."/>
            <person name="Minagawa J."/>
            <person name="Obokata J."/>
            <person name="Shigenobu S."/>
        </authorList>
    </citation>
    <scope>NUCLEOTIDE SEQUENCE [LARGE SCALE GENOMIC DNA]</scope>
</reference>
<accession>A0AAV3ZQT9</accession>
<comment type="caution">
    <text evidence="1">The sequence shown here is derived from an EMBL/GenBank/DDBJ whole genome shotgun (WGS) entry which is preliminary data.</text>
</comment>
<gene>
    <name evidence="1" type="ORF">PoB_002336700</name>
</gene>